<keyword evidence="5" id="KW-1185">Reference proteome</keyword>
<dbReference type="STRING" id="4795.A0A225VQK7"/>
<dbReference type="SMART" id="SM00280">
    <property type="entry name" value="KAZAL"/>
    <property type="match status" value="1"/>
</dbReference>
<feature type="signal peptide" evidence="2">
    <location>
        <begin position="1"/>
        <end position="19"/>
    </location>
</feature>
<dbReference type="CDD" id="cd00104">
    <property type="entry name" value="KAZAL_FS"/>
    <property type="match status" value="1"/>
</dbReference>
<organism evidence="4 5">
    <name type="scientific">Phytophthora megakarya</name>
    <dbReference type="NCBI Taxonomy" id="4795"/>
    <lineage>
        <taxon>Eukaryota</taxon>
        <taxon>Sar</taxon>
        <taxon>Stramenopiles</taxon>
        <taxon>Oomycota</taxon>
        <taxon>Peronosporomycetes</taxon>
        <taxon>Peronosporales</taxon>
        <taxon>Peronosporaceae</taxon>
        <taxon>Phytophthora</taxon>
    </lineage>
</organism>
<dbReference type="OrthoDB" id="126772at2759"/>
<dbReference type="InterPro" id="IPR036058">
    <property type="entry name" value="Kazal_dom_sf"/>
</dbReference>
<evidence type="ECO:0000259" key="3">
    <source>
        <dbReference type="PROSITE" id="PS51465"/>
    </source>
</evidence>
<feature type="region of interest" description="Disordered" evidence="1">
    <location>
        <begin position="171"/>
        <end position="476"/>
    </location>
</feature>
<protein>
    <submittedName>
        <fullName evidence="4">Kazal-type serine protease inhibitor</fullName>
    </submittedName>
</protein>
<feature type="region of interest" description="Disordered" evidence="1">
    <location>
        <begin position="110"/>
        <end position="150"/>
    </location>
</feature>
<proteinExistence type="predicted"/>
<feature type="compositionally biased region" description="Polar residues" evidence="1">
    <location>
        <begin position="445"/>
        <end position="463"/>
    </location>
</feature>
<feature type="region of interest" description="Disordered" evidence="1">
    <location>
        <begin position="24"/>
        <end position="52"/>
    </location>
</feature>
<dbReference type="Gene3D" id="3.30.60.30">
    <property type="match status" value="1"/>
</dbReference>
<name>A0A225VQK7_9STRA</name>
<dbReference type="Pfam" id="PF00050">
    <property type="entry name" value="Kazal_1"/>
    <property type="match status" value="1"/>
</dbReference>
<feature type="compositionally biased region" description="Polar residues" evidence="1">
    <location>
        <begin position="301"/>
        <end position="315"/>
    </location>
</feature>
<dbReference type="SUPFAM" id="SSF100895">
    <property type="entry name" value="Kazal-type serine protease inhibitors"/>
    <property type="match status" value="1"/>
</dbReference>
<sequence>MKLSVGLVLVAVAVATVNAGDPATLSSKEEATKTTKATKSSKTGTASGSGLGSLFEDGSGGVIGDDSAADATANPDVLKSIGITVPFGKAGSGLNLGPGPAVYPSDSGSWDFNWGSKEESDEGSSSKDSGESCPDACTMEYNPVTDENGKEYSNECAMRLAKCKGEPGEKKKVVNFSVLDEPVVKGTKETESPATKTTKATKSEKSGSPSGSGLGSLFEDSSNGVIGDDSNSGPADPTLVKGDPTLVKGDPTLVKGDPTLVKGDPTLVKGTTKETATKTTKATKSEKSGSPSGSGLGSLFEDSSNGVIGDDSNSGPADPTLVKGDPTLGTTKETATKTTKATKSEKSGSPSGSGLGSLFEDSSNGVIGDDSNSGPADPTLVKGDPTLVKGDPTLVKGDPTLVKGDPTLVKGTTKETEGPATKTTKATKSEKSGSPSGSGLGSLFEDSSNGVIGNETESGSTDPTLVKGTKTKTILP</sequence>
<comment type="caution">
    <text evidence="4">The sequence shown here is derived from an EMBL/GenBank/DDBJ whole genome shotgun (WGS) entry which is preliminary data.</text>
</comment>
<gene>
    <name evidence="4" type="ORF">PHMEG_00020223</name>
</gene>
<dbReference type="Proteomes" id="UP000198211">
    <property type="component" value="Unassembled WGS sequence"/>
</dbReference>
<evidence type="ECO:0000256" key="1">
    <source>
        <dbReference type="SAM" id="MobiDB-lite"/>
    </source>
</evidence>
<feature type="compositionally biased region" description="Low complexity" evidence="1">
    <location>
        <begin position="277"/>
        <end position="299"/>
    </location>
</feature>
<feature type="compositionally biased region" description="Polar residues" evidence="1">
    <location>
        <begin position="360"/>
        <end position="374"/>
    </location>
</feature>
<reference evidence="5" key="1">
    <citation type="submission" date="2017-03" db="EMBL/GenBank/DDBJ databases">
        <title>Phytopthora megakarya and P. palmivora, two closely related causual agents of cacao black pod achieved similar genome size and gene model numbers by different mechanisms.</title>
        <authorList>
            <person name="Ali S."/>
            <person name="Shao J."/>
            <person name="Larry D.J."/>
            <person name="Kronmiller B."/>
            <person name="Shen D."/>
            <person name="Strem M.D."/>
            <person name="Melnick R.L."/>
            <person name="Guiltinan M.J."/>
            <person name="Tyler B.M."/>
            <person name="Meinhardt L.W."/>
            <person name="Bailey B.A."/>
        </authorList>
    </citation>
    <scope>NUCLEOTIDE SEQUENCE [LARGE SCALE GENOMIC DNA]</scope>
    <source>
        <strain evidence="5">zdho120</strain>
    </source>
</reference>
<evidence type="ECO:0000313" key="5">
    <source>
        <dbReference type="Proteomes" id="UP000198211"/>
    </source>
</evidence>
<feature type="compositionally biased region" description="Low complexity" evidence="1">
    <location>
        <begin position="192"/>
        <end position="217"/>
    </location>
</feature>
<feature type="domain" description="Kazal-like" evidence="3">
    <location>
        <begin position="127"/>
        <end position="185"/>
    </location>
</feature>
<dbReference type="EMBL" id="NBNE01003560">
    <property type="protein sequence ID" value="OWZ07394.1"/>
    <property type="molecule type" value="Genomic_DNA"/>
</dbReference>
<evidence type="ECO:0000256" key="2">
    <source>
        <dbReference type="SAM" id="SignalP"/>
    </source>
</evidence>
<dbReference type="PROSITE" id="PS51465">
    <property type="entry name" value="KAZAL_2"/>
    <property type="match status" value="1"/>
</dbReference>
<dbReference type="AlphaFoldDB" id="A0A225VQK7"/>
<evidence type="ECO:0000313" key="4">
    <source>
        <dbReference type="EMBL" id="OWZ07394.1"/>
    </source>
</evidence>
<keyword evidence="2" id="KW-0732">Signal</keyword>
<feature type="compositionally biased region" description="Low complexity" evidence="1">
    <location>
        <begin position="418"/>
        <end position="443"/>
    </location>
</feature>
<dbReference type="InterPro" id="IPR002350">
    <property type="entry name" value="Kazal_dom"/>
</dbReference>
<feature type="compositionally biased region" description="Basic and acidic residues" evidence="1">
    <location>
        <begin position="182"/>
        <end position="191"/>
    </location>
</feature>
<feature type="compositionally biased region" description="Polar residues" evidence="1">
    <location>
        <begin position="219"/>
        <end position="233"/>
    </location>
</feature>
<feature type="compositionally biased region" description="Low complexity" evidence="1">
    <location>
        <begin position="34"/>
        <end position="52"/>
    </location>
</feature>
<feature type="compositionally biased region" description="Low complexity" evidence="1">
    <location>
        <begin position="330"/>
        <end position="358"/>
    </location>
</feature>
<feature type="chain" id="PRO_5013302330" evidence="2">
    <location>
        <begin position="20"/>
        <end position="476"/>
    </location>
</feature>
<accession>A0A225VQK7</accession>